<dbReference type="GO" id="GO:0036064">
    <property type="term" value="C:ciliary basal body"/>
    <property type="evidence" value="ECO:0007669"/>
    <property type="project" value="TreeGrafter"/>
</dbReference>
<feature type="compositionally biased region" description="Acidic residues" evidence="1">
    <location>
        <begin position="487"/>
        <end position="496"/>
    </location>
</feature>
<dbReference type="Ensembl" id="ENSLBET00000039474.1">
    <property type="protein sequence ID" value="ENSLBEP00000037911.1"/>
    <property type="gene ID" value="ENSLBEG00000028289.1"/>
</dbReference>
<organism evidence="2 3">
    <name type="scientific">Labrus bergylta</name>
    <name type="common">ballan wrasse</name>
    <dbReference type="NCBI Taxonomy" id="56723"/>
    <lineage>
        <taxon>Eukaryota</taxon>
        <taxon>Metazoa</taxon>
        <taxon>Chordata</taxon>
        <taxon>Craniata</taxon>
        <taxon>Vertebrata</taxon>
        <taxon>Euteleostomi</taxon>
        <taxon>Actinopterygii</taxon>
        <taxon>Neopterygii</taxon>
        <taxon>Teleostei</taxon>
        <taxon>Neoteleostei</taxon>
        <taxon>Acanthomorphata</taxon>
        <taxon>Eupercaria</taxon>
        <taxon>Labriformes</taxon>
        <taxon>Labridae</taxon>
        <taxon>Labrus</taxon>
    </lineage>
</organism>
<reference evidence="2" key="2">
    <citation type="submission" date="2025-09" db="UniProtKB">
        <authorList>
            <consortium name="Ensembl"/>
        </authorList>
    </citation>
    <scope>IDENTIFICATION</scope>
</reference>
<evidence type="ECO:0000313" key="2">
    <source>
        <dbReference type="Ensembl" id="ENSLBEP00000037911.1"/>
    </source>
</evidence>
<reference evidence="2" key="1">
    <citation type="submission" date="2025-08" db="UniProtKB">
        <authorList>
            <consortium name="Ensembl"/>
        </authorList>
    </citation>
    <scope>IDENTIFICATION</scope>
</reference>
<feature type="region of interest" description="Disordered" evidence="1">
    <location>
        <begin position="472"/>
        <end position="498"/>
    </location>
</feature>
<feature type="region of interest" description="Disordered" evidence="1">
    <location>
        <begin position="153"/>
        <end position="175"/>
    </location>
</feature>
<proteinExistence type="predicted"/>
<dbReference type="RefSeq" id="XP_020494377.1">
    <property type="nucleotide sequence ID" value="XM_020638721.3"/>
</dbReference>
<feature type="compositionally biased region" description="Polar residues" evidence="1">
    <location>
        <begin position="11"/>
        <end position="22"/>
    </location>
</feature>
<feature type="compositionally biased region" description="Basic and acidic residues" evidence="1">
    <location>
        <begin position="311"/>
        <end position="323"/>
    </location>
</feature>
<keyword evidence="3" id="KW-1185">Reference proteome</keyword>
<dbReference type="GO" id="GO:0045494">
    <property type="term" value="P:photoreceptor cell maintenance"/>
    <property type="evidence" value="ECO:0007669"/>
    <property type="project" value="TreeGrafter"/>
</dbReference>
<feature type="region of interest" description="Disordered" evidence="1">
    <location>
        <begin position="549"/>
        <end position="604"/>
    </location>
</feature>
<dbReference type="GO" id="GO:0005930">
    <property type="term" value="C:axoneme"/>
    <property type="evidence" value="ECO:0007669"/>
    <property type="project" value="TreeGrafter"/>
</dbReference>
<feature type="compositionally biased region" description="Polar residues" evidence="1">
    <location>
        <begin position="573"/>
        <end position="584"/>
    </location>
</feature>
<dbReference type="InterPro" id="IPR029357">
    <property type="entry name" value="SPATA7"/>
</dbReference>
<name>A0A3Q3GX91_9LABR</name>
<dbReference type="GO" id="GO:0000226">
    <property type="term" value="P:microtubule cytoskeleton organization"/>
    <property type="evidence" value="ECO:0007669"/>
    <property type="project" value="TreeGrafter"/>
</dbReference>
<accession>A0A3Q3GX91</accession>
<dbReference type="STRING" id="56723.ENSLBEP00000037911"/>
<feature type="compositionally biased region" description="Polar residues" evidence="1">
    <location>
        <begin position="31"/>
        <end position="42"/>
    </location>
</feature>
<sequence>MGYADCDSIMESRTGSASSRPGSSPVVRGQTLKSSPFCPQSSSKLTQSIIKDHMLSHYKKVYSAKAAVDASVPKSLIHSVKYNDQIRQERLRKGSRPQSAHSFLQGNSRASCSSAQSRLSAQYDDSPYLCSRSSMVSSPRFNTSFNAKDVVYPSNKLGPQHRHHHTRPASEMKYRSPEATLHRRQSACSLEASGEQSFYKTFQDPVQKTYSGDLLQKHSQHFTGDKPFTPKTLKSDKSSYLSKYRYYRAPRRKPAEDCNKSRFMRQETYHGSTKNKEYTQELYGSSQGLNAEHEWFEDDFNSTYFSASREQSRAHKSRDHESFHSSSRVSPVGGKSPAVKSISTEEEELTYLEFISAVTEDILSRAHISDRILDRVMKRHIDMNRHYLDEGKMRHLLEVLRKEFEEPTDVSTLSAEIEKKENGLLDTLLPHLESETEEGKTKDNKNLFSYASLIRDCDLPQHAAPLLVSTPLCSPERTASPTKTNEMEEEKEDSEENFSSLWLGEHVPNHTGLSEEDVHQNQMDTTAANKEISNDSQVCTTVSSDEAFHEDVAEVSSSRESEELEDLGRSLSQSLHVSSNTQHNYVEATEQHTNTVASVSDDEF</sequence>
<feature type="region of interest" description="Disordered" evidence="1">
    <location>
        <begin position="1"/>
        <end position="42"/>
    </location>
</feature>
<dbReference type="GeneTree" id="ENSGT00390000014113"/>
<dbReference type="OrthoDB" id="6263678at2759"/>
<dbReference type="PANTHER" id="PTHR14917:SF4">
    <property type="entry name" value="SPERMATOGENESIS-ASSOCIATED 7"/>
    <property type="match status" value="1"/>
</dbReference>
<dbReference type="CTD" id="55812"/>
<dbReference type="InParanoid" id="A0A3Q3GX91"/>
<dbReference type="GO" id="GO:0120206">
    <property type="term" value="C:photoreceptor distal connecting cilium"/>
    <property type="evidence" value="ECO:0007669"/>
    <property type="project" value="TreeGrafter"/>
</dbReference>
<evidence type="ECO:0000256" key="1">
    <source>
        <dbReference type="SAM" id="MobiDB-lite"/>
    </source>
</evidence>
<dbReference type="GO" id="GO:0120200">
    <property type="term" value="C:rod photoreceptor outer segment"/>
    <property type="evidence" value="ECO:0007669"/>
    <property type="project" value="TreeGrafter"/>
</dbReference>
<dbReference type="Proteomes" id="UP000261660">
    <property type="component" value="Unplaced"/>
</dbReference>
<dbReference type="Pfam" id="PF15244">
    <property type="entry name" value="HSD3"/>
    <property type="match status" value="1"/>
</dbReference>
<evidence type="ECO:0000313" key="3">
    <source>
        <dbReference type="Proteomes" id="UP000261660"/>
    </source>
</evidence>
<dbReference type="GeneID" id="109987598"/>
<feature type="region of interest" description="Disordered" evidence="1">
    <location>
        <begin position="311"/>
        <end position="341"/>
    </location>
</feature>
<dbReference type="PANTHER" id="PTHR14917">
    <property type="entry name" value="SPERMATOGENESIS-ASSOCIATED PROTEIN 7"/>
    <property type="match status" value="1"/>
</dbReference>
<protein>
    <submittedName>
        <fullName evidence="2">Spermatogenesis associated 7</fullName>
    </submittedName>
</protein>
<feature type="compositionally biased region" description="Basic and acidic residues" evidence="1">
    <location>
        <begin position="549"/>
        <end position="561"/>
    </location>
</feature>
<dbReference type="AlphaFoldDB" id="A0A3Q3GX91"/>